<dbReference type="InterPro" id="IPR036291">
    <property type="entry name" value="NAD(P)-bd_dom_sf"/>
</dbReference>
<dbReference type="AlphaFoldDB" id="A0A382ACY1"/>
<evidence type="ECO:0000256" key="1">
    <source>
        <dbReference type="ARBA" id="ARBA00022857"/>
    </source>
</evidence>
<dbReference type="Gene3D" id="3.40.50.720">
    <property type="entry name" value="NAD(P)-binding Rossmann-like Domain"/>
    <property type="match status" value="1"/>
</dbReference>
<dbReference type="Pfam" id="PF08240">
    <property type="entry name" value="ADH_N"/>
    <property type="match status" value="1"/>
</dbReference>
<keyword evidence="1" id="KW-0521">NADP</keyword>
<gene>
    <name evidence="4" type="ORF">METZ01_LOCUS151711</name>
</gene>
<evidence type="ECO:0000256" key="2">
    <source>
        <dbReference type="ARBA" id="ARBA00023002"/>
    </source>
</evidence>
<dbReference type="SUPFAM" id="SSF50129">
    <property type="entry name" value="GroES-like"/>
    <property type="match status" value="1"/>
</dbReference>
<feature type="non-terminal residue" evidence="4">
    <location>
        <position position="201"/>
    </location>
</feature>
<reference evidence="4" key="1">
    <citation type="submission" date="2018-05" db="EMBL/GenBank/DDBJ databases">
        <authorList>
            <person name="Lanie J.A."/>
            <person name="Ng W.-L."/>
            <person name="Kazmierczak K.M."/>
            <person name="Andrzejewski T.M."/>
            <person name="Davidsen T.M."/>
            <person name="Wayne K.J."/>
            <person name="Tettelin H."/>
            <person name="Glass J.I."/>
            <person name="Rusch D."/>
            <person name="Podicherti R."/>
            <person name="Tsui H.-C.T."/>
            <person name="Winkler M.E."/>
        </authorList>
    </citation>
    <scope>NUCLEOTIDE SEQUENCE</scope>
</reference>
<dbReference type="EMBL" id="UINC01024697">
    <property type="protein sequence ID" value="SVA98857.1"/>
    <property type="molecule type" value="Genomic_DNA"/>
</dbReference>
<evidence type="ECO:0000313" key="4">
    <source>
        <dbReference type="EMBL" id="SVA98857.1"/>
    </source>
</evidence>
<name>A0A382ACY1_9ZZZZ</name>
<dbReference type="InterPro" id="IPR011032">
    <property type="entry name" value="GroES-like_sf"/>
</dbReference>
<accession>A0A382ACY1</accession>
<dbReference type="InterPro" id="IPR013154">
    <property type="entry name" value="ADH-like_N"/>
</dbReference>
<dbReference type="PANTHER" id="PTHR48106">
    <property type="entry name" value="QUINONE OXIDOREDUCTASE PIG3-RELATED"/>
    <property type="match status" value="1"/>
</dbReference>
<evidence type="ECO:0000259" key="3">
    <source>
        <dbReference type="SMART" id="SM00829"/>
    </source>
</evidence>
<organism evidence="4">
    <name type="scientific">marine metagenome</name>
    <dbReference type="NCBI Taxonomy" id="408172"/>
    <lineage>
        <taxon>unclassified sequences</taxon>
        <taxon>metagenomes</taxon>
        <taxon>ecological metagenomes</taxon>
    </lineage>
</organism>
<dbReference type="GO" id="GO:0070402">
    <property type="term" value="F:NADPH binding"/>
    <property type="evidence" value="ECO:0007669"/>
    <property type="project" value="TreeGrafter"/>
</dbReference>
<dbReference type="SMART" id="SM00829">
    <property type="entry name" value="PKS_ER"/>
    <property type="match status" value="1"/>
</dbReference>
<dbReference type="PANTHER" id="PTHR48106:SF8">
    <property type="entry name" value="OS02G0805600 PROTEIN"/>
    <property type="match status" value="1"/>
</dbReference>
<dbReference type="Gene3D" id="3.90.180.10">
    <property type="entry name" value="Medium-chain alcohol dehydrogenases, catalytic domain"/>
    <property type="match status" value="1"/>
</dbReference>
<dbReference type="GO" id="GO:0016651">
    <property type="term" value="F:oxidoreductase activity, acting on NAD(P)H"/>
    <property type="evidence" value="ECO:0007669"/>
    <property type="project" value="TreeGrafter"/>
</dbReference>
<proteinExistence type="predicted"/>
<protein>
    <recommendedName>
        <fullName evidence="3">Enoyl reductase (ER) domain-containing protein</fullName>
    </recommendedName>
</protein>
<dbReference type="SUPFAM" id="SSF51735">
    <property type="entry name" value="NAD(P)-binding Rossmann-fold domains"/>
    <property type="match status" value="1"/>
</dbReference>
<sequence length="201" mass="21241">MASKMKAVVMDGFGSPDVLHLSTVERPAPNDTQVLIQVAATSVNRPDIVQREGNYPPPSGESDVLGLEIAGTVIELGKDVTDWHLGDRVVALVGGGGYAQFATAYAVHLIRIPESVSFQEAACICETYITAYLNLFRIAGLRNGQSVLLHGGGGGVNTAAVHLCHSLLPEATVIVTASSAKVEPVRTLGVDSVIDYQKQDF</sequence>
<feature type="domain" description="Enoyl reductase (ER)" evidence="3">
    <location>
        <begin position="14"/>
        <end position="201"/>
    </location>
</feature>
<dbReference type="InterPro" id="IPR020843">
    <property type="entry name" value="ER"/>
</dbReference>
<keyword evidence="2" id="KW-0560">Oxidoreductase</keyword>